<feature type="non-terminal residue" evidence="3">
    <location>
        <position position="1"/>
    </location>
</feature>
<evidence type="ECO:0008006" key="5">
    <source>
        <dbReference type="Google" id="ProtNLM"/>
    </source>
</evidence>
<dbReference type="Gene3D" id="2.60.120.970">
    <property type="match status" value="1"/>
</dbReference>
<reference evidence="3" key="1">
    <citation type="submission" date="2023-01" db="EMBL/GenBank/DDBJ databases">
        <title>Genome assembly of the deep-sea coral Lophelia pertusa.</title>
        <authorList>
            <person name="Herrera S."/>
            <person name="Cordes E."/>
        </authorList>
    </citation>
    <scope>NUCLEOTIDE SEQUENCE</scope>
    <source>
        <strain evidence="3">USNM1676648</strain>
        <tissue evidence="3">Polyp</tissue>
    </source>
</reference>
<dbReference type="AlphaFoldDB" id="A0A9W9YKT9"/>
<accession>A0A9W9YKT9</accession>
<keyword evidence="4" id="KW-1185">Reference proteome</keyword>
<organism evidence="3 4">
    <name type="scientific">Desmophyllum pertusum</name>
    <dbReference type="NCBI Taxonomy" id="174260"/>
    <lineage>
        <taxon>Eukaryota</taxon>
        <taxon>Metazoa</taxon>
        <taxon>Cnidaria</taxon>
        <taxon>Anthozoa</taxon>
        <taxon>Hexacorallia</taxon>
        <taxon>Scleractinia</taxon>
        <taxon>Caryophylliina</taxon>
        <taxon>Caryophylliidae</taxon>
        <taxon>Desmophyllum</taxon>
    </lineage>
</organism>
<keyword evidence="2" id="KW-0732">Signal</keyword>
<evidence type="ECO:0000313" key="4">
    <source>
        <dbReference type="Proteomes" id="UP001163046"/>
    </source>
</evidence>
<evidence type="ECO:0000256" key="1">
    <source>
        <dbReference type="SAM" id="MobiDB-lite"/>
    </source>
</evidence>
<dbReference type="EMBL" id="MU827324">
    <property type="protein sequence ID" value="KAJ7356143.1"/>
    <property type="molecule type" value="Genomic_DNA"/>
</dbReference>
<sequence length="177" mass="19434">TETQSTMAGFPCSAFLALYLTAITFLQGAAAMSVDRTTSVPVTTMPGSNVSLAEGKPPRFPAGSGQLQPQEHVRNGQSCPNCNNNNDSDFSEEIYKLRIEMIKAKILAKLQMDREPVLKEKSRDSRIAALLSNLNLIEENNEESVPKDSDDKYYGKTTKIIIFGVKGKRKICACLKS</sequence>
<comment type="caution">
    <text evidence="3">The sequence shown here is derived from an EMBL/GenBank/DDBJ whole genome shotgun (WGS) entry which is preliminary data.</text>
</comment>
<proteinExistence type="predicted"/>
<dbReference type="Proteomes" id="UP001163046">
    <property type="component" value="Unassembled WGS sequence"/>
</dbReference>
<feature type="signal peptide" evidence="2">
    <location>
        <begin position="1"/>
        <end position="31"/>
    </location>
</feature>
<protein>
    <recommendedName>
        <fullName evidence="5">Secreted protein</fullName>
    </recommendedName>
</protein>
<gene>
    <name evidence="3" type="ORF">OS493_026526</name>
</gene>
<feature type="compositionally biased region" description="Polar residues" evidence="1">
    <location>
        <begin position="65"/>
        <end position="80"/>
    </location>
</feature>
<evidence type="ECO:0000313" key="3">
    <source>
        <dbReference type="EMBL" id="KAJ7356143.1"/>
    </source>
</evidence>
<name>A0A9W9YKT9_9CNID</name>
<evidence type="ECO:0000256" key="2">
    <source>
        <dbReference type="SAM" id="SignalP"/>
    </source>
</evidence>
<feature type="region of interest" description="Disordered" evidence="1">
    <location>
        <begin position="49"/>
        <end position="83"/>
    </location>
</feature>
<feature type="chain" id="PRO_5040791998" description="Secreted protein" evidence="2">
    <location>
        <begin position="32"/>
        <end position="177"/>
    </location>
</feature>